<reference evidence="3 4" key="1">
    <citation type="submission" date="2019-02" db="EMBL/GenBank/DDBJ databases">
        <title>Genome sequencing of the rare red list fungi Phlebia centrifuga.</title>
        <authorList>
            <person name="Buettner E."/>
            <person name="Kellner H."/>
        </authorList>
    </citation>
    <scope>NUCLEOTIDE SEQUENCE [LARGE SCALE GENOMIC DNA]</scope>
    <source>
        <strain evidence="3 4">DSM 108282</strain>
    </source>
</reference>
<evidence type="ECO:0000313" key="4">
    <source>
        <dbReference type="Proteomes" id="UP000309038"/>
    </source>
</evidence>
<comment type="caution">
    <text evidence="3">The sequence shown here is derived from an EMBL/GenBank/DDBJ whole genome shotgun (WGS) entry which is preliminary data.</text>
</comment>
<gene>
    <name evidence="3" type="ORF">EW026_g5562</name>
</gene>
<accession>A0A4S4KDR2</accession>
<proteinExistence type="predicted"/>
<dbReference type="AlphaFoldDB" id="A0A4S4KDR2"/>
<evidence type="ECO:0000259" key="2">
    <source>
        <dbReference type="Pfam" id="PF00149"/>
    </source>
</evidence>
<dbReference type="Gene3D" id="3.60.21.10">
    <property type="match status" value="1"/>
</dbReference>
<name>A0A4S4KDR2_9APHY</name>
<evidence type="ECO:0000313" key="3">
    <source>
        <dbReference type="EMBL" id="THG96238.1"/>
    </source>
</evidence>
<dbReference type="InterPro" id="IPR029052">
    <property type="entry name" value="Metallo-depent_PP-like"/>
</dbReference>
<dbReference type="InterPro" id="IPR004843">
    <property type="entry name" value="Calcineurin-like_PHP"/>
</dbReference>
<dbReference type="Proteomes" id="UP000309038">
    <property type="component" value="Unassembled WGS sequence"/>
</dbReference>
<dbReference type="EMBL" id="SGPJ01000251">
    <property type="protein sequence ID" value="THG96238.1"/>
    <property type="molecule type" value="Genomic_DNA"/>
</dbReference>
<dbReference type="GO" id="GO:0016787">
    <property type="term" value="F:hydrolase activity"/>
    <property type="evidence" value="ECO:0007669"/>
    <property type="project" value="InterPro"/>
</dbReference>
<keyword evidence="4" id="KW-1185">Reference proteome</keyword>
<keyword evidence="1" id="KW-0732">Signal</keyword>
<dbReference type="PANTHER" id="PTHR46546">
    <property type="entry name" value="SHEWANELLA-LIKE PROTEIN PHOSPHATASE 1"/>
    <property type="match status" value="1"/>
</dbReference>
<dbReference type="PANTHER" id="PTHR46546:SF4">
    <property type="entry name" value="SHEWANELLA-LIKE PROTEIN PHOSPHATASE 1"/>
    <property type="match status" value="1"/>
</dbReference>
<feature type="domain" description="Calcineurin-like phosphoesterase" evidence="2">
    <location>
        <begin position="86"/>
        <end position="342"/>
    </location>
</feature>
<organism evidence="3 4">
    <name type="scientific">Hermanssonia centrifuga</name>
    <dbReference type="NCBI Taxonomy" id="98765"/>
    <lineage>
        <taxon>Eukaryota</taxon>
        <taxon>Fungi</taxon>
        <taxon>Dikarya</taxon>
        <taxon>Basidiomycota</taxon>
        <taxon>Agaricomycotina</taxon>
        <taxon>Agaricomycetes</taxon>
        <taxon>Polyporales</taxon>
        <taxon>Meruliaceae</taxon>
        <taxon>Hermanssonia</taxon>
    </lineage>
</organism>
<feature type="chain" id="PRO_5020484797" description="Calcineurin-like phosphoesterase domain-containing protein" evidence="1">
    <location>
        <begin position="17"/>
        <end position="421"/>
    </location>
</feature>
<dbReference type="Pfam" id="PF00149">
    <property type="entry name" value="Metallophos"/>
    <property type="match status" value="1"/>
</dbReference>
<protein>
    <recommendedName>
        <fullName evidence="2">Calcineurin-like phosphoesterase domain-containing protein</fullName>
    </recommendedName>
</protein>
<evidence type="ECO:0000256" key="1">
    <source>
        <dbReference type="SAM" id="SignalP"/>
    </source>
</evidence>
<dbReference type="SUPFAM" id="SSF56300">
    <property type="entry name" value="Metallo-dependent phosphatases"/>
    <property type="match status" value="1"/>
</dbReference>
<feature type="signal peptide" evidence="1">
    <location>
        <begin position="1"/>
        <end position="16"/>
    </location>
</feature>
<sequence length="421" mass="46064">MPRVLTFFAILVPVVAVFLVCRSFDVAAHLQLSWPLASHPDSPVDDAQFHVDVPSAGVASDSGILGHGIVVAETGDGGAKHQFRRRIVAVGDLHGDLPNAHKVLQMAGVVDETGQWSGGVDFFVQTGDIIDRGDDTIKLYDWMDQLRGEAKAKGGVVLSHLGNHEWMNVIGDWRYVHASEIHTFGSAQERQKMLMTGRIGKTWAGNYTTTSRLPLHPSLGPPNTDYDPSLLSSLSHAAVSFVHGGLAPNYPDLTPFPSRINNLGHTLLRKLQHRNPPPAPHPPNPYPGLPHDATPAEHRLYGTDGPLWYRGWALDSEAKACKAVDDVLQRTGTRRMIMGHTPDFEKIVSRCNGKIIIIDTGISHAYGGVLSALSIDYTLTPLPKTEGSGEKQWREREVVTALYMDRQDVLAISEQDVVGDF</sequence>